<dbReference type="PANTHER" id="PTHR19920">
    <property type="entry name" value="WD40 PROTEIN CIAO1"/>
    <property type="match status" value="1"/>
</dbReference>
<feature type="repeat" description="WD" evidence="4">
    <location>
        <begin position="277"/>
        <end position="309"/>
    </location>
</feature>
<evidence type="ECO:0000256" key="3">
    <source>
        <dbReference type="HAMAP-Rule" id="MF_03037"/>
    </source>
</evidence>
<evidence type="ECO:0000256" key="2">
    <source>
        <dbReference type="ARBA" id="ARBA00022737"/>
    </source>
</evidence>
<dbReference type="EMBL" id="HBKQ01010747">
    <property type="protein sequence ID" value="CAE2218026.1"/>
    <property type="molecule type" value="Transcribed_RNA"/>
</dbReference>
<dbReference type="GO" id="GO:0097361">
    <property type="term" value="C:cytosolic [4Fe-4S] assembly targeting complex"/>
    <property type="evidence" value="ECO:0007669"/>
    <property type="project" value="InterPro"/>
</dbReference>
<name>A0A7S4I437_9STRA</name>
<dbReference type="InterPro" id="IPR036322">
    <property type="entry name" value="WD40_repeat_dom_sf"/>
</dbReference>
<dbReference type="AlphaFoldDB" id="A0A7S4I437"/>
<reference evidence="6" key="1">
    <citation type="submission" date="2021-01" db="EMBL/GenBank/DDBJ databases">
        <authorList>
            <person name="Corre E."/>
            <person name="Pelletier E."/>
            <person name="Niang G."/>
            <person name="Scheremetjew M."/>
            <person name="Finn R."/>
            <person name="Kale V."/>
            <person name="Holt S."/>
            <person name="Cochrane G."/>
            <person name="Meng A."/>
            <person name="Brown T."/>
            <person name="Cohen L."/>
        </authorList>
    </citation>
    <scope>NUCLEOTIDE SEQUENCE</scope>
    <source>
        <strain evidence="6">Isolate 1302-5</strain>
    </source>
</reference>
<evidence type="ECO:0000256" key="4">
    <source>
        <dbReference type="PROSITE-ProRule" id="PRU00221"/>
    </source>
</evidence>
<evidence type="ECO:0000313" key="6">
    <source>
        <dbReference type="EMBL" id="CAE2218026.1"/>
    </source>
</evidence>
<dbReference type="InterPro" id="IPR020472">
    <property type="entry name" value="WD40_PAC1"/>
</dbReference>
<feature type="compositionally biased region" description="Polar residues" evidence="5">
    <location>
        <begin position="26"/>
        <end position="37"/>
    </location>
</feature>
<protein>
    <recommendedName>
        <fullName evidence="3">Probable cytosolic iron-sulfur protein assembly protein CIAO1 homolog</fullName>
    </recommendedName>
</protein>
<proteinExistence type="inferred from homology"/>
<gene>
    <name evidence="6" type="ORF">OAUR00152_LOCUS7226</name>
</gene>
<feature type="repeat" description="WD" evidence="4">
    <location>
        <begin position="390"/>
        <end position="426"/>
    </location>
</feature>
<feature type="region of interest" description="Disordered" evidence="5">
    <location>
        <begin position="26"/>
        <end position="62"/>
    </location>
</feature>
<dbReference type="SUPFAM" id="SSF50978">
    <property type="entry name" value="WD40 repeat-like"/>
    <property type="match status" value="1"/>
</dbReference>
<feature type="repeat" description="WD" evidence="4">
    <location>
        <begin position="225"/>
        <end position="263"/>
    </location>
</feature>
<feature type="repeat" description="WD" evidence="4">
    <location>
        <begin position="116"/>
        <end position="148"/>
    </location>
</feature>
<dbReference type="HAMAP" id="MF_03037">
    <property type="entry name" value="ciao1"/>
    <property type="match status" value="1"/>
</dbReference>
<dbReference type="InterPro" id="IPR001680">
    <property type="entry name" value="WD40_rpt"/>
</dbReference>
<dbReference type="Gene3D" id="2.130.10.10">
    <property type="entry name" value="YVTN repeat-like/Quinoprotein amine dehydrogenase"/>
    <property type="match status" value="1"/>
</dbReference>
<dbReference type="SMART" id="SM00320">
    <property type="entry name" value="WD40"/>
    <property type="match status" value="7"/>
</dbReference>
<dbReference type="GO" id="GO:0016226">
    <property type="term" value="P:iron-sulfur cluster assembly"/>
    <property type="evidence" value="ECO:0007669"/>
    <property type="project" value="UniProtKB-UniRule"/>
</dbReference>
<evidence type="ECO:0000256" key="5">
    <source>
        <dbReference type="SAM" id="MobiDB-lite"/>
    </source>
</evidence>
<keyword evidence="1 4" id="KW-0853">WD repeat</keyword>
<keyword evidence="2" id="KW-0677">Repeat</keyword>
<dbReference type="InterPro" id="IPR028608">
    <property type="entry name" value="CIAO1/Cia1"/>
</dbReference>
<dbReference type="InterPro" id="IPR015943">
    <property type="entry name" value="WD40/YVTN_repeat-like_dom_sf"/>
</dbReference>
<sequence length="426" mass="44215">MPPNDNTSAAADDVPHLKCLAVLSPSASEVTPQNPGTPATAVAQRSPLSSLDPKSASIESSPAWQVSWSPDGRSLASCHGAPDPCVRIWSRRCSEEDGTAGDGDGVSPWVLASVLRGGHARTVRSVSFAPTGNVLASASFDGTVAIWERFDDNGIGSGEGGWECTAQLEGHESEVKCVAWNGTGSLLATCGRDKSVWIWESFLSGTVGGAEGGSGDGEFECIAVLHGHTGDVKSVAFAPSLGQWGDGDEVLFSASYDDTIKCWAEDAGDWYCAATLSSAHSSTVWSVAAAGGGARLVSGSADKSLAVWKCYTATERRRMEPDSEGSDGLWKCVGRLPGAHDFAVHSVHCSPSRAGHGRIASGGADDCINVYCEVGGSSDTPQFALDATAPGAHSGDVNCVRWHPRDGSILSSAGDDGLVKVWRYKA</sequence>
<dbReference type="PANTHER" id="PTHR19920:SF0">
    <property type="entry name" value="CYTOSOLIC IRON-SULFUR PROTEIN ASSEMBLY PROTEIN CIAO1-RELATED"/>
    <property type="match status" value="1"/>
</dbReference>
<dbReference type="PROSITE" id="PS50082">
    <property type="entry name" value="WD_REPEATS_2"/>
    <property type="match status" value="5"/>
</dbReference>
<evidence type="ECO:0000256" key="1">
    <source>
        <dbReference type="ARBA" id="ARBA00022574"/>
    </source>
</evidence>
<comment type="function">
    <text evidence="3">Essential component of the cytosolic iron-sulfur (Fe/S) protein assembly machinery. Required for the maturation of extramitochondrial Fe/S proteins.</text>
</comment>
<dbReference type="Pfam" id="PF00400">
    <property type="entry name" value="WD40"/>
    <property type="match status" value="6"/>
</dbReference>
<comment type="similarity">
    <text evidence="3">Belongs to the WD repeat CIA1 family.</text>
</comment>
<organism evidence="6">
    <name type="scientific">Odontella aurita</name>
    <dbReference type="NCBI Taxonomy" id="265563"/>
    <lineage>
        <taxon>Eukaryota</taxon>
        <taxon>Sar</taxon>
        <taxon>Stramenopiles</taxon>
        <taxon>Ochrophyta</taxon>
        <taxon>Bacillariophyta</taxon>
        <taxon>Mediophyceae</taxon>
        <taxon>Biddulphiophycidae</taxon>
        <taxon>Eupodiscales</taxon>
        <taxon>Odontellaceae</taxon>
        <taxon>Odontella</taxon>
    </lineage>
</organism>
<accession>A0A7S4I437</accession>
<dbReference type="PRINTS" id="PR00320">
    <property type="entry name" value="GPROTEINBRPT"/>
</dbReference>
<feature type="repeat" description="WD" evidence="4">
    <location>
        <begin position="168"/>
        <end position="200"/>
    </location>
</feature>
<dbReference type="CDD" id="cd00200">
    <property type="entry name" value="WD40"/>
    <property type="match status" value="1"/>
</dbReference>
<dbReference type="PROSITE" id="PS50294">
    <property type="entry name" value="WD_REPEATS_REGION"/>
    <property type="match status" value="4"/>
</dbReference>